<dbReference type="InterPro" id="IPR036322">
    <property type="entry name" value="WD40_repeat_dom_sf"/>
</dbReference>
<keyword evidence="2" id="KW-0813">Transport</keyword>
<keyword evidence="7" id="KW-1185">Reference proteome</keyword>
<evidence type="ECO:0000256" key="2">
    <source>
        <dbReference type="ARBA" id="ARBA00022448"/>
    </source>
</evidence>
<evidence type="ECO:0000256" key="1">
    <source>
        <dbReference type="ARBA" id="ARBA00004240"/>
    </source>
</evidence>
<evidence type="ECO:0000256" key="4">
    <source>
        <dbReference type="ARBA" id="ARBA00022927"/>
    </source>
</evidence>
<evidence type="ECO:0000313" key="6">
    <source>
        <dbReference type="EMBL" id="KAF5200033.1"/>
    </source>
</evidence>
<dbReference type="Gene3D" id="2.130.10.10">
    <property type="entry name" value="YVTN repeat-like/Quinoprotein amine dehydrogenase"/>
    <property type="match status" value="1"/>
</dbReference>
<dbReference type="CDD" id="cd00158">
    <property type="entry name" value="RHOD"/>
    <property type="match status" value="1"/>
</dbReference>
<sequence>MEEIESVSEEVLYETIHHITRPFSSNYPPEQGDESVKEGFFSRFSLFQGVNQLKQKWDQYKHPRKLKKCISLFVSSRGEHVAVASGNQITILQKSNNYKEPCGIFTSFNKHATFLLGAWSESHDVLGALDDAYTLYFIKANGEEIKRITKSELKVSVPIVGLIVLGGPDAKASCLCSFTMLASDGMLHNIEVSQKPSAHISSMLTSKNHLSPNKQFHRSVLCVDYHPEFSLLVVVGTTDNISGRSDDNAEFCCLSLWRVKRNLDIELVSYSPQLEGFYSTLKGYEGPFSTPKVVISPQSKRIAALDSSGGLDVFDLDEEHCFLSLVDFSGSCYSQTAKLSSGKRKCLNDIKDFTWWSDRALIVANSSGFVTMIDINTGKTLLEEDLRFSMPILERAQQRQGCVLLLESTPSEHENVSVASAHKESIETRDVGMNIQGRVQQSNFKFSWSLLSFSQKSVEEMYNILIANQQYEDALDFAHRHGLDKDEVFKSQWLHSAQEAADVHRFLSNIKDHVFVLSECIDKVGPTEEAVKTLLAYGLKITDKYRFLASEDGDSSEIWDLRMGRLQLFQFRDRLETFIGVNMGRFSFQEYRKFRTVPLNEIAVPLAESGKIGALNLLFKRHPYSLARYMLDVLAAIPETVPVQSYGQLLPGRSPPTIISLRESDWVECEKTVTFINKLPKSQSSSVCLRTESIIKQSLGYVWPSVDELSLWYKSRVRDIENYSGQLDNCLCMLDFALQKGMVELQPFNESISTLYHLIYSDDKESSLIMNLVEWEQLSDYEKFKLMLDNVKEDKIVERLRERAIPFMLHQFPVIASTSAREVTSHRYQVDHNHTESFLVRWLKEIASDNNLDICLVVMEEGCKNIRGDGIFRDEMEALECALQCLYLCTLADRWNTMASILLKLSQIKDTCPESLDKRIKAAEGHVEAGRILAYYQVPKPMSFFLEAHSDQKAVKQILRLILSKFGRRQPGRSDIDWANMWRDMQLLQEKAFPFLDLEYMLMEFCRGLLKAGKFSLARNYLKGTATVSLETEKAENLVIQAARDYLFSASSLACTEIWKAKECLNLFPSSKNVKAEADIMDVLTVKLPNLGVTLLPMQFKQIRDPMEIINMVITSQTGAYLNVDELLDIGKVLGLRSQDEIAAIQEAVAREAAVAGDLHLAFDQCLILVKKGHGPIWDLCAALARGPVLENIDISSRKQLLSFALSHCDEESIGELLHAWKDLDIQSQCENLMELTGTNPPNFSVQGSSIISLPGHSIQELVSVADFSNTVGRSRKDDLDLHLENIKNNVSTVVNASSAEKQNSWETLLRENGKVLTFAALQLPWLLELSRGEEYGKRKNPSTKVGSGKQYISVKTQAVVTILSWLARNDIAPSDDLVASLVRAIMEVPVTEDEDILGCSILLNLVDAFHGVGIIEELLKARERHHEVSSIMNVGMTYSSLHNSGIEYGSPTKRRKLLQQKFEEKASPLSSDEMDKMDEVQSTFWREWKSKLEEQKLLTDQSRALKQIIPDVDARRFLSGDTNYINDVVFTFIDSIKQEKKSSLKEVLKLADTYGLNHTKVLLKYFSSALVSEVWTDDDIVAEISGHKNELLACAAEVISTIASDVYPAIDGCNKQRLACIYSILADCYAQLKEYGLRSLATNFDLELKSALELPVFYRALDQQCRRVSFIKSLNFKNIAGLGGLKIESFNDEVYNHTDEFSVEALAEMVKTLVSIYGEPGAEGLISWQSVYKHYILKSLTSLVSRSGNLDKFGGFISELEQNYDCIRIYIRSMSQQDVLDIMRHYYKSSLTNNVISGRLQDGSSWVDCIVYLLKFWTKLTEDAVQKAVNCDSTEEKLINCNLENLSKCLKVLSNLVEEEKISTSQAGDTILNYINHGLGDFTAEVFHICRAMVLSGCQFDTINQVYSTAAAPNPSSPCFNIKDKGNMDKFETLPLLYVTIMDSILVDLANESDNRQNLQNLLSTICELEGNLEDLKSVRCAVWGRLVQFSDNMQLKSHVRVYILELMQSVTGKNLKGLSSDHLSDVEPWEGWDEPHFTASGCESSDKNASNSADPSSRFTSTLVALKSTRLASILSPNIEITPDDLVTLDTAAACFMNISEAANTEIHFKALQDILEEWEGIFSSGWKEDFDEEFDAENSWGDDWDEGWENFQEEQASLGKEGKNNSSVSVHPLHMCWMQVTRKLVSCSRFKDVLQLIDRFVGKPNVVLLDEDDTRSLIQLLMDIDCFVAIKVALLLPYESFQLQCLDEFEAKLKQVTDASEDHELFILILSSGAMSTIATNSKYGTTFSYLCYMAGHFSRLCQESQLLQLKCQRTETAATDDNIFFMLFREVLFPCFICGLLKAKQPLLAGLMVSRFMHTHSTFNLINVAEASLKKYLEGQSQLQKNPEPTPEYDGAFKYFENTVSSLRADEDWKIKREVLLQKRVRSMDAKEALRLQKENNFVILDVRPETEFKEAHPQGAINVQIYRLIKEWTAWDIARRVAFAFFGIFAGTEENPEFIQSVESKIDKDAKIIVACSAGGTMKPTQNLPQGQQSRSLIAAYLLVLNGYNNVFHMEGGLYSWFKEGLPTDAEE</sequence>
<evidence type="ECO:0000313" key="7">
    <source>
        <dbReference type="Proteomes" id="UP000554482"/>
    </source>
</evidence>
<organism evidence="6 7">
    <name type="scientific">Thalictrum thalictroides</name>
    <name type="common">Rue-anemone</name>
    <name type="synonym">Anemone thalictroides</name>
    <dbReference type="NCBI Taxonomy" id="46969"/>
    <lineage>
        <taxon>Eukaryota</taxon>
        <taxon>Viridiplantae</taxon>
        <taxon>Streptophyta</taxon>
        <taxon>Embryophyta</taxon>
        <taxon>Tracheophyta</taxon>
        <taxon>Spermatophyta</taxon>
        <taxon>Magnoliopsida</taxon>
        <taxon>Ranunculales</taxon>
        <taxon>Ranunculaceae</taxon>
        <taxon>Thalictroideae</taxon>
        <taxon>Thalictrum</taxon>
    </lineage>
</organism>
<dbReference type="GO" id="GO:0070939">
    <property type="term" value="C:Dsl1/NZR complex"/>
    <property type="evidence" value="ECO:0007669"/>
    <property type="project" value="TreeGrafter"/>
</dbReference>
<gene>
    <name evidence="6" type="ORF">FRX31_010382</name>
</gene>
<dbReference type="InterPro" id="IPR001763">
    <property type="entry name" value="Rhodanese-like_dom"/>
</dbReference>
<dbReference type="EMBL" id="JABWDY010011187">
    <property type="protein sequence ID" value="KAF5200033.1"/>
    <property type="molecule type" value="Genomic_DNA"/>
</dbReference>
<reference evidence="6 7" key="1">
    <citation type="submission" date="2020-06" db="EMBL/GenBank/DDBJ databases">
        <title>Transcriptomic and genomic resources for Thalictrum thalictroides and T. hernandezii: Facilitating candidate gene discovery in an emerging model plant lineage.</title>
        <authorList>
            <person name="Arias T."/>
            <person name="Riano-Pachon D.M."/>
            <person name="Di Stilio V.S."/>
        </authorList>
    </citation>
    <scope>NUCLEOTIDE SEQUENCE [LARGE SCALE GENOMIC DNA]</scope>
    <source>
        <strain evidence="7">cv. WT478/WT964</strain>
        <tissue evidence="6">Leaves</tissue>
    </source>
</reference>
<dbReference type="FunFam" id="3.40.250.10:FF:000032">
    <property type="entry name" value="Rhodanese-like domain-containing protein 14, chloroplastic"/>
    <property type="match status" value="1"/>
</dbReference>
<dbReference type="InterPro" id="IPR013244">
    <property type="entry name" value="Sec39_domain"/>
</dbReference>
<accession>A0A7J6WSN8</accession>
<dbReference type="Pfam" id="PF08314">
    <property type="entry name" value="Sec39"/>
    <property type="match status" value="2"/>
</dbReference>
<evidence type="ECO:0000256" key="3">
    <source>
        <dbReference type="ARBA" id="ARBA00022824"/>
    </source>
</evidence>
<keyword evidence="3" id="KW-0256">Endoplasmic reticulum</keyword>
<dbReference type="SUPFAM" id="SSF50978">
    <property type="entry name" value="WD40 repeat-like"/>
    <property type="match status" value="1"/>
</dbReference>
<dbReference type="GO" id="GO:0006890">
    <property type="term" value="P:retrograde vesicle-mediated transport, Golgi to endoplasmic reticulum"/>
    <property type="evidence" value="ECO:0007669"/>
    <property type="project" value="InterPro"/>
</dbReference>
<dbReference type="Gene3D" id="3.40.250.10">
    <property type="entry name" value="Rhodanese-like domain"/>
    <property type="match status" value="1"/>
</dbReference>
<dbReference type="InterPro" id="IPR036873">
    <property type="entry name" value="Rhodanese-like_dom_sf"/>
</dbReference>
<dbReference type="Pfam" id="PF00581">
    <property type="entry name" value="Rhodanese"/>
    <property type="match status" value="1"/>
</dbReference>
<dbReference type="SUPFAM" id="SSF52821">
    <property type="entry name" value="Rhodanese/Cell cycle control phosphatase"/>
    <property type="match status" value="1"/>
</dbReference>
<feature type="domain" description="Rhodanese" evidence="5">
    <location>
        <begin position="2442"/>
        <end position="2575"/>
    </location>
</feature>
<dbReference type="Proteomes" id="UP000554482">
    <property type="component" value="Unassembled WGS sequence"/>
</dbReference>
<name>A0A7J6WSN8_THATH</name>
<dbReference type="OrthoDB" id="19988at2759"/>
<keyword evidence="4" id="KW-0653">Protein transport</keyword>
<dbReference type="PANTHER" id="PTHR15922:SF2">
    <property type="entry name" value="NBAS SUBUNIT OF NRZ TETHERING COMPLEX"/>
    <property type="match status" value="1"/>
</dbReference>
<dbReference type="SMART" id="SM00450">
    <property type="entry name" value="RHOD"/>
    <property type="match status" value="1"/>
</dbReference>
<proteinExistence type="predicted"/>
<protein>
    <submittedName>
        <fullName evidence="6">Neuroblastoma-amplified sequence</fullName>
    </submittedName>
</protein>
<evidence type="ECO:0000259" key="5">
    <source>
        <dbReference type="PROSITE" id="PS50206"/>
    </source>
</evidence>
<dbReference type="GO" id="GO:0015031">
    <property type="term" value="P:protein transport"/>
    <property type="evidence" value="ECO:0007669"/>
    <property type="project" value="UniProtKB-KW"/>
</dbReference>
<comment type="caution">
    <text evidence="6">The sequence shown here is derived from an EMBL/GenBank/DDBJ whole genome shotgun (WGS) entry which is preliminary data.</text>
</comment>
<dbReference type="InterPro" id="IPR015943">
    <property type="entry name" value="WD40/YVTN_repeat-like_dom_sf"/>
</dbReference>
<comment type="subcellular location">
    <subcellularLocation>
        <location evidence="1">Endoplasmic reticulum</location>
    </subcellularLocation>
</comment>
<dbReference type="PANTHER" id="PTHR15922">
    <property type="entry name" value="NEUROBLASTOMA-AMPLIFIED SEQUENCE"/>
    <property type="match status" value="1"/>
</dbReference>
<dbReference type="PROSITE" id="PS50206">
    <property type="entry name" value="RHODANESE_3"/>
    <property type="match status" value="1"/>
</dbReference>
<dbReference type="GO" id="GO:0000149">
    <property type="term" value="F:SNARE binding"/>
    <property type="evidence" value="ECO:0007669"/>
    <property type="project" value="TreeGrafter"/>
</dbReference>